<dbReference type="PANTHER" id="PTHR11592:SF78">
    <property type="entry name" value="GLUTATHIONE PEROXIDASE"/>
    <property type="match status" value="1"/>
</dbReference>
<dbReference type="InterPro" id="IPR013766">
    <property type="entry name" value="Thioredoxin_domain"/>
</dbReference>
<accession>A0A4R1MRI1</accession>
<evidence type="ECO:0000259" key="6">
    <source>
        <dbReference type="PROSITE" id="PS51352"/>
    </source>
</evidence>
<reference evidence="7 8" key="1">
    <citation type="submission" date="2019-03" db="EMBL/GenBank/DDBJ databases">
        <title>Genomic Encyclopedia of Type Strains, Phase IV (KMG-IV): sequencing the most valuable type-strain genomes for metagenomic binning, comparative biology and taxonomic classification.</title>
        <authorList>
            <person name="Goeker M."/>
        </authorList>
    </citation>
    <scope>NUCLEOTIDE SEQUENCE [LARGE SCALE GENOMIC DNA]</scope>
    <source>
        <strain evidence="7 8">DSM 24176</strain>
    </source>
</reference>
<keyword evidence="2 5" id="KW-0575">Peroxidase</keyword>
<dbReference type="Pfam" id="PF00255">
    <property type="entry name" value="GSHPx"/>
    <property type="match status" value="1"/>
</dbReference>
<dbReference type="PANTHER" id="PTHR11592">
    <property type="entry name" value="GLUTATHIONE PEROXIDASE"/>
    <property type="match status" value="1"/>
</dbReference>
<dbReference type="InterPro" id="IPR000889">
    <property type="entry name" value="Glutathione_peroxidase"/>
</dbReference>
<dbReference type="PRINTS" id="PR01011">
    <property type="entry name" value="GLUTPROXDASE"/>
</dbReference>
<dbReference type="Proteomes" id="UP000294545">
    <property type="component" value="Unassembled WGS sequence"/>
</dbReference>
<evidence type="ECO:0000256" key="2">
    <source>
        <dbReference type="ARBA" id="ARBA00022559"/>
    </source>
</evidence>
<keyword evidence="3 5" id="KW-0560">Oxidoreductase</keyword>
<dbReference type="PROSITE" id="PS51355">
    <property type="entry name" value="GLUTATHIONE_PEROXID_3"/>
    <property type="match status" value="1"/>
</dbReference>
<comment type="caution">
    <text evidence="7">The sequence shown here is derived from an EMBL/GenBank/DDBJ whole genome shotgun (WGS) entry which is preliminary data.</text>
</comment>
<proteinExistence type="inferred from homology"/>
<dbReference type="OrthoDB" id="9809733at2"/>
<dbReference type="InterPro" id="IPR036249">
    <property type="entry name" value="Thioredoxin-like_sf"/>
</dbReference>
<dbReference type="PROSITE" id="PS51352">
    <property type="entry name" value="THIOREDOXIN_2"/>
    <property type="match status" value="1"/>
</dbReference>
<name>A0A4R1MRI1_9FIRM</name>
<dbReference type="SUPFAM" id="SSF52833">
    <property type="entry name" value="Thioredoxin-like"/>
    <property type="match status" value="1"/>
</dbReference>
<dbReference type="PIRSF" id="PIRSF000303">
    <property type="entry name" value="Glutathion_perox"/>
    <property type="match status" value="1"/>
</dbReference>
<dbReference type="RefSeq" id="WP_132282095.1">
    <property type="nucleotide sequence ID" value="NZ_SMGQ01000012.1"/>
</dbReference>
<evidence type="ECO:0000256" key="1">
    <source>
        <dbReference type="ARBA" id="ARBA00006926"/>
    </source>
</evidence>
<dbReference type="AlphaFoldDB" id="A0A4R1MRI1"/>
<dbReference type="GO" id="GO:0004601">
    <property type="term" value="F:peroxidase activity"/>
    <property type="evidence" value="ECO:0007669"/>
    <property type="project" value="UniProtKB-KW"/>
</dbReference>
<dbReference type="CDD" id="cd00340">
    <property type="entry name" value="GSH_Peroxidase"/>
    <property type="match status" value="1"/>
</dbReference>
<organism evidence="7 8">
    <name type="scientific">Natranaerovirga hydrolytica</name>
    <dbReference type="NCBI Taxonomy" id="680378"/>
    <lineage>
        <taxon>Bacteria</taxon>
        <taxon>Bacillati</taxon>
        <taxon>Bacillota</taxon>
        <taxon>Clostridia</taxon>
        <taxon>Lachnospirales</taxon>
        <taxon>Natranaerovirgaceae</taxon>
        <taxon>Natranaerovirga</taxon>
    </lineage>
</organism>
<dbReference type="EMBL" id="SMGQ01000012">
    <property type="protein sequence ID" value="TCK93179.1"/>
    <property type="molecule type" value="Genomic_DNA"/>
</dbReference>
<dbReference type="InterPro" id="IPR029759">
    <property type="entry name" value="GPX_AS"/>
</dbReference>
<dbReference type="PROSITE" id="PS00763">
    <property type="entry name" value="GLUTATHIONE_PEROXID_2"/>
    <property type="match status" value="1"/>
</dbReference>
<evidence type="ECO:0000256" key="5">
    <source>
        <dbReference type="RuleBase" id="RU000499"/>
    </source>
</evidence>
<evidence type="ECO:0000256" key="3">
    <source>
        <dbReference type="ARBA" id="ARBA00023002"/>
    </source>
</evidence>
<gene>
    <name evidence="7" type="ORF">EDC19_1367</name>
</gene>
<feature type="active site" evidence="4">
    <location>
        <position position="35"/>
    </location>
</feature>
<comment type="similarity">
    <text evidence="1 5">Belongs to the glutathione peroxidase family.</text>
</comment>
<dbReference type="PROSITE" id="PS00460">
    <property type="entry name" value="GLUTATHIONE_PEROXID_1"/>
    <property type="match status" value="1"/>
</dbReference>
<feature type="domain" description="Thioredoxin" evidence="6">
    <location>
        <begin position="1"/>
        <end position="181"/>
    </location>
</feature>
<evidence type="ECO:0000313" key="7">
    <source>
        <dbReference type="EMBL" id="TCK93179.1"/>
    </source>
</evidence>
<dbReference type="GO" id="GO:0034599">
    <property type="term" value="P:cellular response to oxidative stress"/>
    <property type="evidence" value="ECO:0007669"/>
    <property type="project" value="TreeGrafter"/>
</dbReference>
<sequence>MSIYKFKAKDINGQEVSLETYKGKVIMIVNTASKCGFTPQFEDLQKLYETYKDKGFVILGFPSNQFKNQDPGSREEIKSFCTLNYGVEFPMFDKIDVNGDDAHPLFNYLKEAAPFQGFDMSDSNNKILDALIKDNFPEFSVGNNIRWNFTKFLINKDGEAVERFESSVLPMDIEEKIKKLL</sequence>
<keyword evidence="8" id="KW-1185">Reference proteome</keyword>
<dbReference type="InterPro" id="IPR029760">
    <property type="entry name" value="GPX_CS"/>
</dbReference>
<protein>
    <recommendedName>
        <fullName evidence="5">Glutathione peroxidase</fullName>
    </recommendedName>
</protein>
<evidence type="ECO:0000313" key="8">
    <source>
        <dbReference type="Proteomes" id="UP000294545"/>
    </source>
</evidence>
<evidence type="ECO:0000256" key="4">
    <source>
        <dbReference type="PIRSR" id="PIRSR000303-1"/>
    </source>
</evidence>
<dbReference type="Gene3D" id="3.40.30.10">
    <property type="entry name" value="Glutaredoxin"/>
    <property type="match status" value="1"/>
</dbReference>
<dbReference type="FunFam" id="3.40.30.10:FF:000010">
    <property type="entry name" value="Glutathione peroxidase"/>
    <property type="match status" value="1"/>
</dbReference>